<dbReference type="AlphaFoldDB" id="A0A4Y1X284"/>
<dbReference type="HAMAP" id="MF_01930">
    <property type="entry name" value="PurN"/>
    <property type="match status" value="1"/>
</dbReference>
<protein>
    <recommendedName>
        <fullName evidence="4">Phosphoribosylglycinamide formyltransferase</fullName>
        <ecNumber evidence="4">2.1.2.2</ecNumber>
    </recommendedName>
    <alternativeName>
        <fullName evidence="4">5'-phosphoribosylglycinamide transformylase</fullName>
    </alternativeName>
    <alternativeName>
        <fullName evidence="4">GAR transformylase</fullName>
        <shortName evidence="4">GART</shortName>
    </alternativeName>
</protein>
<evidence type="ECO:0000256" key="4">
    <source>
        <dbReference type="HAMAP-Rule" id="MF_01930"/>
    </source>
</evidence>
<dbReference type="GO" id="GO:0006189">
    <property type="term" value="P:'de novo' IMP biosynthetic process"/>
    <property type="evidence" value="ECO:0007669"/>
    <property type="project" value="UniProtKB-UniRule"/>
</dbReference>
<proteinExistence type="inferred from homology"/>
<dbReference type="UniPathway" id="UPA00074">
    <property type="reaction ID" value="UER00126"/>
</dbReference>
<dbReference type="GO" id="GO:0005829">
    <property type="term" value="C:cytosol"/>
    <property type="evidence" value="ECO:0007669"/>
    <property type="project" value="TreeGrafter"/>
</dbReference>
<feature type="binding site" evidence="4">
    <location>
        <position position="107"/>
    </location>
    <ligand>
        <name>(6R)-10-formyltetrahydrofolate</name>
        <dbReference type="ChEBI" id="CHEBI:195366"/>
    </ligand>
</feature>
<comment type="function">
    <text evidence="4">Catalyzes the transfer of a formyl group from 10-formyltetrahydrofolate to 5-phospho-ribosyl-glycinamide (GAR), producing 5-phospho-ribosyl-N-formylglycinamide (FGAR) and tetrahydrofolate.</text>
</comment>
<sequence length="194" mass="21003">MRRLAVFASGNGTNFEAIVSACERGELAAGVVLLVCDRPGARVAERAAAHGVEAFVFSPKEYASKADYEREIVRRLDAAGVELVCLAGYMRIAGETLLGAYGGRIVNIHPSLLPAFRGAHAIEQALEYGVKVFGVTVHWVDATLDGGRIIAQRAFGYEGGDAAELEAKIHAVEYPLYIDTIRKLLEDERLAKRT</sequence>
<feature type="active site" description="Proton donor" evidence="4">
    <location>
        <position position="109"/>
    </location>
</feature>
<dbReference type="GO" id="GO:0004644">
    <property type="term" value="F:phosphoribosylglycinamide formyltransferase activity"/>
    <property type="evidence" value="ECO:0007669"/>
    <property type="project" value="UniProtKB-UniRule"/>
</dbReference>
<feature type="site" description="Raises pKa of active site His" evidence="4">
    <location>
        <position position="145"/>
    </location>
</feature>
<evidence type="ECO:0000256" key="2">
    <source>
        <dbReference type="ARBA" id="ARBA00022679"/>
    </source>
</evidence>
<reference evidence="7" key="1">
    <citation type="submission" date="2019-06" db="EMBL/GenBank/DDBJ databases">
        <title>Alistipes onderdonkii subsp. vulgaris subsp. nov., Alistipes dispar sp. nov. and Alistipes communis sp. nov., isolated from human faeces, and creation of Alistipes onderdonkii subsp. onderdonkii subsp. nov.</title>
        <authorList>
            <person name="Sakamoto M."/>
            <person name="Ikeyama N."/>
            <person name="Ogata Y."/>
            <person name="Suda W."/>
            <person name="Iino T."/>
            <person name="Hattori M."/>
            <person name="Ohkuma M."/>
        </authorList>
    </citation>
    <scope>NUCLEOTIDE SEQUENCE [LARGE SCALE GENOMIC DNA]</scope>
    <source>
        <strain evidence="7">5CPEGH6</strain>
    </source>
</reference>
<dbReference type="Pfam" id="PF00551">
    <property type="entry name" value="Formyl_trans_N"/>
    <property type="match status" value="1"/>
</dbReference>
<comment type="caution">
    <text evidence="4">Lacks conserved residue(s) required for the propagation of feature annotation.</text>
</comment>
<gene>
    <name evidence="4 6" type="primary">purN</name>
    <name evidence="6" type="ORF">A5CPEGH6_17700</name>
</gene>
<name>A0A4Y1X284_9BACT</name>
<dbReference type="RefSeq" id="WP_141429174.1">
    <property type="nucleotide sequence ID" value="NZ_AP019736.1"/>
</dbReference>
<evidence type="ECO:0000256" key="3">
    <source>
        <dbReference type="ARBA" id="ARBA00022755"/>
    </source>
</evidence>
<organism evidence="6 7">
    <name type="scientific">Alistipes dispar</name>
    <dbReference type="NCBI Taxonomy" id="2585119"/>
    <lineage>
        <taxon>Bacteria</taxon>
        <taxon>Pseudomonadati</taxon>
        <taxon>Bacteroidota</taxon>
        <taxon>Bacteroidia</taxon>
        <taxon>Bacteroidales</taxon>
        <taxon>Rikenellaceae</taxon>
        <taxon>Alistipes</taxon>
    </lineage>
</organism>
<dbReference type="Proteomes" id="UP000319374">
    <property type="component" value="Chromosome"/>
</dbReference>
<evidence type="ECO:0000313" key="7">
    <source>
        <dbReference type="Proteomes" id="UP000319374"/>
    </source>
</evidence>
<dbReference type="CDD" id="cd08645">
    <property type="entry name" value="FMT_core_GART"/>
    <property type="match status" value="1"/>
</dbReference>
<dbReference type="PANTHER" id="PTHR43369:SF2">
    <property type="entry name" value="PHOSPHORIBOSYLGLYCINAMIDE FORMYLTRANSFERASE"/>
    <property type="match status" value="1"/>
</dbReference>
<comment type="pathway">
    <text evidence="1 4">Purine metabolism; IMP biosynthesis via de novo pathway; N(2)-formyl-N(1)-(5-phospho-D-ribosyl)glycinamide from N(1)-(5-phospho-D-ribosyl)glycinamide (10-formyl THF route): step 1/1.</text>
</comment>
<feature type="domain" description="Formyl transferase N-terminal" evidence="5">
    <location>
        <begin position="3"/>
        <end position="180"/>
    </location>
</feature>
<dbReference type="KEGG" id="ada:A5CPEGH6_17700"/>
<keyword evidence="2 4" id="KW-0808">Transferase</keyword>
<dbReference type="OrthoDB" id="9806170at2"/>
<dbReference type="EC" id="2.1.2.2" evidence="4"/>
<comment type="similarity">
    <text evidence="4">Belongs to the GART family.</text>
</comment>
<dbReference type="SUPFAM" id="SSF53328">
    <property type="entry name" value="Formyltransferase"/>
    <property type="match status" value="1"/>
</dbReference>
<dbReference type="GeneID" id="98673756"/>
<comment type="catalytic activity">
    <reaction evidence="4">
        <text>N(1)-(5-phospho-beta-D-ribosyl)glycinamide + (6R)-10-formyltetrahydrofolate = N(2)-formyl-N(1)-(5-phospho-beta-D-ribosyl)glycinamide + (6S)-5,6,7,8-tetrahydrofolate + H(+)</text>
        <dbReference type="Rhea" id="RHEA:15053"/>
        <dbReference type="ChEBI" id="CHEBI:15378"/>
        <dbReference type="ChEBI" id="CHEBI:57453"/>
        <dbReference type="ChEBI" id="CHEBI:143788"/>
        <dbReference type="ChEBI" id="CHEBI:147286"/>
        <dbReference type="ChEBI" id="CHEBI:195366"/>
        <dbReference type="EC" id="2.1.2.2"/>
    </reaction>
</comment>
<dbReference type="InterPro" id="IPR002376">
    <property type="entry name" value="Formyl_transf_N"/>
</dbReference>
<dbReference type="EMBL" id="AP019736">
    <property type="protein sequence ID" value="BBL07132.1"/>
    <property type="molecule type" value="Genomic_DNA"/>
</dbReference>
<feature type="binding site" evidence="4">
    <location>
        <position position="65"/>
    </location>
    <ligand>
        <name>(6R)-10-formyltetrahydrofolate</name>
        <dbReference type="ChEBI" id="CHEBI:195366"/>
    </ligand>
</feature>
<dbReference type="Gene3D" id="3.40.50.170">
    <property type="entry name" value="Formyl transferase, N-terminal domain"/>
    <property type="match status" value="1"/>
</dbReference>
<dbReference type="InterPro" id="IPR004607">
    <property type="entry name" value="GART"/>
</dbReference>
<accession>A0A4Y1X284</accession>
<dbReference type="PANTHER" id="PTHR43369">
    <property type="entry name" value="PHOSPHORIBOSYLGLYCINAMIDE FORMYLTRANSFERASE"/>
    <property type="match status" value="1"/>
</dbReference>
<feature type="binding site" evidence="4">
    <location>
        <begin position="12"/>
        <end position="14"/>
    </location>
    <ligand>
        <name>N(1)-(5-phospho-beta-D-ribosyl)glycinamide</name>
        <dbReference type="ChEBI" id="CHEBI:143788"/>
    </ligand>
</feature>
<dbReference type="InterPro" id="IPR036477">
    <property type="entry name" value="Formyl_transf_N_sf"/>
</dbReference>
<keyword evidence="7" id="KW-1185">Reference proteome</keyword>
<evidence type="ECO:0000313" key="6">
    <source>
        <dbReference type="EMBL" id="BBL07132.1"/>
    </source>
</evidence>
<keyword evidence="3 4" id="KW-0658">Purine biosynthesis</keyword>
<dbReference type="NCBIfam" id="TIGR00639">
    <property type="entry name" value="PurN"/>
    <property type="match status" value="1"/>
</dbReference>
<evidence type="ECO:0000259" key="5">
    <source>
        <dbReference type="Pfam" id="PF00551"/>
    </source>
</evidence>
<evidence type="ECO:0000256" key="1">
    <source>
        <dbReference type="ARBA" id="ARBA00005054"/>
    </source>
</evidence>